<sequence length="587" mass="61529">MDEGVPDGDLEGDVVERSERHSPFRAAVEDLLEYGALGPALHFGVDGVDVEPGLELVEIEVDDPVPWNVFTTVDFVQGRQGGGNLQGFERSSSHAGAEGVARSPDVAAVVEAQFVLDRQAFSGDLPPRGGAAFGLLGGVEFEELHGLPEILPDLLRGETGEPVLPLHVIPAVDAAVVSFLHRPDEDSGFGLDDEGGRKQGAVEKGAESVGGRRLCPEHLLEEAFPEDAPDGPAGVVRAEGKEKGRLDLPGPEDFEQPGDTLPVPFEGVHVRLENENGFRHGISLLSFDVAENGPLHGLPEGNFRSPAQGSPDGLDGGNPVLHVVVAVAVVLLRRHDGDLRVFGGFPEGRYLLHDVDDQVCQFLYGCVVARVAYIEDFSVAGLFVRENGQEGVDAVGDVGEAPVLLAAVDEGDGAAGQNVEDHLGDGPGGPLLGVPEGVEPGADPVEGAEEGVPETPFLAVGGYDPVHHLFAAAVDPAHLADGSHDEGAFVFLEDGVGAHAVDFGGGGEDDPLFRVGAHADDLQVLFEVELEGPEGLAEVVGRLGDSREGEDRVAFGYGFPHPVVGGEDVPLGEGEVRVSFMFFEVHS</sequence>
<feature type="region of interest" description="Disordered" evidence="1">
    <location>
        <begin position="187"/>
        <end position="210"/>
    </location>
</feature>
<dbReference type="EMBL" id="VSSQ01000461">
    <property type="protein sequence ID" value="MPL95277.1"/>
    <property type="molecule type" value="Genomic_DNA"/>
</dbReference>
<evidence type="ECO:0000256" key="1">
    <source>
        <dbReference type="SAM" id="MobiDB-lite"/>
    </source>
</evidence>
<accession>A0A644VVH5</accession>
<reference evidence="2" key="1">
    <citation type="submission" date="2019-08" db="EMBL/GenBank/DDBJ databases">
        <authorList>
            <person name="Kucharzyk K."/>
            <person name="Murdoch R.W."/>
            <person name="Higgins S."/>
            <person name="Loffler F."/>
        </authorList>
    </citation>
    <scope>NUCLEOTIDE SEQUENCE</scope>
</reference>
<organism evidence="2">
    <name type="scientific">bioreactor metagenome</name>
    <dbReference type="NCBI Taxonomy" id="1076179"/>
    <lineage>
        <taxon>unclassified sequences</taxon>
        <taxon>metagenomes</taxon>
        <taxon>ecological metagenomes</taxon>
    </lineage>
</organism>
<protein>
    <submittedName>
        <fullName evidence="2">Uncharacterized protein</fullName>
    </submittedName>
</protein>
<comment type="caution">
    <text evidence="2">The sequence shown here is derived from an EMBL/GenBank/DDBJ whole genome shotgun (WGS) entry which is preliminary data.</text>
</comment>
<dbReference type="AlphaFoldDB" id="A0A644VVH5"/>
<name>A0A644VVH5_9ZZZZ</name>
<evidence type="ECO:0000313" key="2">
    <source>
        <dbReference type="EMBL" id="MPL95277.1"/>
    </source>
</evidence>
<feature type="compositionally biased region" description="Basic and acidic residues" evidence="1">
    <location>
        <begin position="194"/>
        <end position="206"/>
    </location>
</feature>
<gene>
    <name evidence="2" type="ORF">SDC9_41447</name>
</gene>
<proteinExistence type="predicted"/>